<evidence type="ECO:0000313" key="1">
    <source>
        <dbReference type="EMBL" id="KAI2386701.1"/>
    </source>
</evidence>
<protein>
    <submittedName>
        <fullName evidence="1">COMPASS (Complex proteins associated with Set1p) component</fullName>
    </submittedName>
</protein>
<comment type="caution">
    <text evidence="1">The sequence shown here is derived from an EMBL/GenBank/DDBJ whole genome shotgun (WGS) entry which is preliminary data.</text>
</comment>
<accession>A0ACB8UZG7</accession>
<reference evidence="1" key="1">
    <citation type="journal article" date="2022" name="bioRxiv">
        <title>Population genetic analysis of Ophidiomyces ophidiicola, the causative agent of snake fungal disease, indicates recent introductions to the USA.</title>
        <authorList>
            <person name="Ladner J.T."/>
            <person name="Palmer J.M."/>
            <person name="Ettinger C.L."/>
            <person name="Stajich J.E."/>
            <person name="Farrell T.M."/>
            <person name="Glorioso B.M."/>
            <person name="Lawson B."/>
            <person name="Price S.J."/>
            <person name="Stengle A.G."/>
            <person name="Grear D.A."/>
            <person name="Lorch J.M."/>
        </authorList>
    </citation>
    <scope>NUCLEOTIDE SEQUENCE</scope>
    <source>
        <strain evidence="1">NWHC 24266-5</strain>
    </source>
</reference>
<name>A0ACB8UZG7_9EURO</name>
<sequence length="585" mass="65215">MPILTADMSGDMGDLLLGPSSGEEKKEASSVKVEEPSLNGAPPTANVTTDFPTPKKIVDLKQESVSRASSAEIFSPAPSLKTTPPILKKETVRKPVAKKRKLNDADSIDSNAGSRRNSATPTSARAKSSTQRNLKQPSVSVAGSPAPEPKRRGRPRKHNKDVDGEDVDPSELFCICRKPDNHTWMIACDGGCEDWFHGKCVNMKQADADLIDKYICPNCEEKQGIRTTWKRMCRLPGCRKPARVLMKPPSKYCSDDHGLEFMMRKINADVRRSVSAVRDLDPTSRASSAPTNKGRLLDFDRVSIDRGTLHSNEAEDADEEYQDTETKAEGIGEHCKGGILTPEEVKAMADGVSSAEEFRNLGNSLLSAEAQELDSLRKIAESFRSRNEEPNEDIDLDALSDKIDWTPEERRQMGILKKQKDSLVKRSNILRDRDKFINLVRQHGRTALERLRQIDAKGWKDICGFDNRLSWSDEEFDDWRQSEAGQTALKDGDLYPDQPTDDSGDTAMTGVAEASDLDKIIKGVCSKKRCEQHRQWIKVQQQDMLFEQSMLRSQLAKCEKSATEVIEGIVLRAYGDRDNSMGGKD</sequence>
<gene>
    <name evidence="1" type="primary">SPP1</name>
    <name evidence="1" type="ORF">LOY88_003422</name>
</gene>
<organism evidence="1">
    <name type="scientific">Ophidiomyces ophidiicola</name>
    <dbReference type="NCBI Taxonomy" id="1387563"/>
    <lineage>
        <taxon>Eukaryota</taxon>
        <taxon>Fungi</taxon>
        <taxon>Dikarya</taxon>
        <taxon>Ascomycota</taxon>
        <taxon>Pezizomycotina</taxon>
        <taxon>Eurotiomycetes</taxon>
        <taxon>Eurotiomycetidae</taxon>
        <taxon>Onygenales</taxon>
        <taxon>Onygenaceae</taxon>
        <taxon>Ophidiomyces</taxon>
    </lineage>
</organism>
<dbReference type="EMBL" id="JALBCA010000045">
    <property type="protein sequence ID" value="KAI2386701.1"/>
    <property type="molecule type" value="Genomic_DNA"/>
</dbReference>
<proteinExistence type="predicted"/>